<dbReference type="EMBL" id="SMBT01000002">
    <property type="protein sequence ID" value="TCU89384.1"/>
    <property type="molecule type" value="Genomic_DNA"/>
</dbReference>
<accession>A0A377Q652</accession>
<dbReference type="EMBL" id="UGHR01000001">
    <property type="protein sequence ID" value="STQ90754.1"/>
    <property type="molecule type" value="Genomic_DNA"/>
</dbReference>
<evidence type="ECO:0000313" key="4">
    <source>
        <dbReference type="Proteomes" id="UP000295794"/>
    </source>
</evidence>
<evidence type="ECO:0000313" key="3">
    <source>
        <dbReference type="Proteomes" id="UP000255108"/>
    </source>
</evidence>
<reference evidence="1 3" key="1">
    <citation type="submission" date="2018-06" db="EMBL/GenBank/DDBJ databases">
        <authorList>
            <consortium name="Pathogen Informatics"/>
            <person name="Doyle S."/>
        </authorList>
    </citation>
    <scope>NUCLEOTIDE SEQUENCE [LARGE SCALE GENOMIC DNA]</scope>
    <source>
        <strain evidence="1 3">NCTC11159</strain>
    </source>
</reference>
<name>A0A377Q652_9NEIS</name>
<protein>
    <submittedName>
        <fullName evidence="2">Type VI secretion system protein</fullName>
    </submittedName>
</protein>
<organism evidence="1 3">
    <name type="scientific">Iodobacter fluviatilis</name>
    <dbReference type="NCBI Taxonomy" id="537"/>
    <lineage>
        <taxon>Bacteria</taxon>
        <taxon>Pseudomonadati</taxon>
        <taxon>Pseudomonadota</taxon>
        <taxon>Betaproteobacteria</taxon>
        <taxon>Neisseriales</taxon>
        <taxon>Chitinibacteraceae</taxon>
        <taxon>Iodobacter</taxon>
    </lineage>
</organism>
<gene>
    <name evidence="2" type="ORF">EV682_102296</name>
    <name evidence="1" type="ORF">NCTC11159_01821</name>
</gene>
<sequence>MRGLLTLFRMVLGLLLCLCLPACSMFSMFKPTIKLSSVSFSVASQANDDTPIPIDLVVVDDEELLKKLLALPAAQWFEQRAQLQRDFPLALYVWSKELVPGQRLDVTDAPVKGQRGSVVLVYAGYSSPGMHRLRLDQQKNVILYLDSQDVRWVSGE</sequence>
<dbReference type="AlphaFoldDB" id="A0A377Q652"/>
<keyword evidence="4" id="KW-1185">Reference proteome</keyword>
<evidence type="ECO:0000313" key="2">
    <source>
        <dbReference type="EMBL" id="TCU89384.1"/>
    </source>
</evidence>
<evidence type="ECO:0000313" key="1">
    <source>
        <dbReference type="EMBL" id="STQ90754.1"/>
    </source>
</evidence>
<dbReference type="Proteomes" id="UP000295794">
    <property type="component" value="Unassembled WGS sequence"/>
</dbReference>
<proteinExistence type="predicted"/>
<reference evidence="2 4" key="2">
    <citation type="submission" date="2019-03" db="EMBL/GenBank/DDBJ databases">
        <title>Genomic Encyclopedia of Type Strains, Phase IV (KMG-IV): sequencing the most valuable type-strain genomes for metagenomic binning, comparative biology and taxonomic classification.</title>
        <authorList>
            <person name="Goeker M."/>
        </authorList>
    </citation>
    <scope>NUCLEOTIDE SEQUENCE [LARGE SCALE GENOMIC DNA]</scope>
    <source>
        <strain evidence="2 4">DSM 3764</strain>
    </source>
</reference>
<dbReference type="Proteomes" id="UP000255108">
    <property type="component" value="Unassembled WGS sequence"/>
</dbReference>